<dbReference type="PROSITE" id="PS00028">
    <property type="entry name" value="ZINC_FINGER_C2H2_1"/>
    <property type="match status" value="2"/>
</dbReference>
<proteinExistence type="predicted"/>
<evidence type="ECO:0000313" key="6">
    <source>
        <dbReference type="EMBL" id="KAK0653954.1"/>
    </source>
</evidence>
<reference evidence="6" key="1">
    <citation type="submission" date="2023-06" db="EMBL/GenBank/DDBJ databases">
        <title>Multi-omics analyses reveal the molecular pathogenesis toolkit of Lasiodiplodia hormozganensis, a cross-kingdom pathogen.</title>
        <authorList>
            <person name="Felix C."/>
            <person name="Meneses R."/>
            <person name="Goncalves M.F.M."/>
            <person name="Tilleman L."/>
            <person name="Duarte A.S."/>
            <person name="Jorrin-Novo J.V."/>
            <person name="Van De Peer Y."/>
            <person name="Deforce D."/>
            <person name="Van Nieuwerburgh F."/>
            <person name="Esteves A.C."/>
            <person name="Alves A."/>
        </authorList>
    </citation>
    <scope>NUCLEOTIDE SEQUENCE</scope>
    <source>
        <strain evidence="6">CBS 339.90</strain>
    </source>
</reference>
<dbReference type="InterPro" id="IPR013087">
    <property type="entry name" value="Znf_C2H2_type"/>
</dbReference>
<dbReference type="PANTHER" id="PTHR24408">
    <property type="entry name" value="ZINC FINGER PROTEIN"/>
    <property type="match status" value="1"/>
</dbReference>
<dbReference type="Proteomes" id="UP001175001">
    <property type="component" value="Unassembled WGS sequence"/>
</dbReference>
<evidence type="ECO:0000256" key="4">
    <source>
        <dbReference type="ARBA" id="ARBA00022833"/>
    </source>
</evidence>
<keyword evidence="2" id="KW-0677">Repeat</keyword>
<feature type="domain" description="C2H2-type" evidence="5">
    <location>
        <begin position="154"/>
        <end position="175"/>
    </location>
</feature>
<dbReference type="GO" id="GO:0005634">
    <property type="term" value="C:nucleus"/>
    <property type="evidence" value="ECO:0007669"/>
    <property type="project" value="TreeGrafter"/>
</dbReference>
<comment type="caution">
    <text evidence="6">The sequence shown here is derived from an EMBL/GenBank/DDBJ whole genome shotgun (WGS) entry which is preliminary data.</text>
</comment>
<dbReference type="PANTHER" id="PTHR24408:SF64">
    <property type="entry name" value="LINKING IMMUNITY AND METABOLISM-RELATED"/>
    <property type="match status" value="1"/>
</dbReference>
<dbReference type="GO" id="GO:0043565">
    <property type="term" value="F:sequence-specific DNA binding"/>
    <property type="evidence" value="ECO:0007669"/>
    <property type="project" value="TreeGrafter"/>
</dbReference>
<dbReference type="EMBL" id="JAUJDW010000024">
    <property type="protein sequence ID" value="KAK0653954.1"/>
    <property type="molecule type" value="Genomic_DNA"/>
</dbReference>
<keyword evidence="3" id="KW-0863">Zinc-finger</keyword>
<organism evidence="6 7">
    <name type="scientific">Lasiodiplodia hormozganensis</name>
    <dbReference type="NCBI Taxonomy" id="869390"/>
    <lineage>
        <taxon>Eukaryota</taxon>
        <taxon>Fungi</taxon>
        <taxon>Dikarya</taxon>
        <taxon>Ascomycota</taxon>
        <taxon>Pezizomycotina</taxon>
        <taxon>Dothideomycetes</taxon>
        <taxon>Dothideomycetes incertae sedis</taxon>
        <taxon>Botryosphaeriales</taxon>
        <taxon>Botryosphaeriaceae</taxon>
        <taxon>Lasiodiplodia</taxon>
    </lineage>
</organism>
<gene>
    <name evidence="6" type="ORF">DIS24_g5589</name>
</gene>
<dbReference type="SMART" id="SM00355">
    <property type="entry name" value="ZnF_C2H2"/>
    <property type="match status" value="5"/>
</dbReference>
<keyword evidence="1" id="KW-0479">Metal-binding</keyword>
<evidence type="ECO:0000259" key="5">
    <source>
        <dbReference type="PROSITE" id="PS00028"/>
    </source>
</evidence>
<feature type="domain" description="C2H2-type" evidence="5">
    <location>
        <begin position="55"/>
        <end position="75"/>
    </location>
</feature>
<evidence type="ECO:0000256" key="2">
    <source>
        <dbReference type="ARBA" id="ARBA00022737"/>
    </source>
</evidence>
<sequence>MVKPQFRVQGPIIQFLNSSLTLFILYPATTRPSYATTPACVGPPGRCVLIMEEYCDDCGRWFRNIRAHYIHSSNHIYCERCNRDFTSTSARQAHWDNSSAHNRCSVCGFDGYDWDELEEHFYETDCYSYVCYGCHAWFRTSDAYYEHAAAVVACSKCAKHCHTQAKLKQHMAAEHQEATVECWGCSRMLVRVSDMISHLESGSCPSGCSLEDISYKLMAKSTSLRQFVDPYYRQDFRSGVDIAKVHSQAIPFVCEGCDVGFRLFSGLCQHLESGGTSCDRRISDVSLNPLQREFESKFQKQMFLETSSS</sequence>
<keyword evidence="4" id="KW-0862">Zinc</keyword>
<evidence type="ECO:0000256" key="3">
    <source>
        <dbReference type="ARBA" id="ARBA00022771"/>
    </source>
</evidence>
<name>A0AA39YJV2_9PEZI</name>
<dbReference type="GO" id="GO:0008270">
    <property type="term" value="F:zinc ion binding"/>
    <property type="evidence" value="ECO:0007669"/>
    <property type="project" value="UniProtKB-KW"/>
</dbReference>
<evidence type="ECO:0000313" key="7">
    <source>
        <dbReference type="Proteomes" id="UP001175001"/>
    </source>
</evidence>
<evidence type="ECO:0000256" key="1">
    <source>
        <dbReference type="ARBA" id="ARBA00022723"/>
    </source>
</evidence>
<accession>A0AA39YJV2</accession>
<keyword evidence="7" id="KW-1185">Reference proteome</keyword>
<dbReference type="AlphaFoldDB" id="A0AA39YJV2"/>
<dbReference type="GO" id="GO:0000981">
    <property type="term" value="F:DNA-binding transcription factor activity, RNA polymerase II-specific"/>
    <property type="evidence" value="ECO:0007669"/>
    <property type="project" value="TreeGrafter"/>
</dbReference>
<protein>
    <recommendedName>
        <fullName evidence="5">C2H2-type domain-containing protein</fullName>
    </recommendedName>
</protein>